<evidence type="ECO:0000256" key="2">
    <source>
        <dbReference type="ARBA" id="ARBA00022527"/>
    </source>
</evidence>
<protein>
    <recommendedName>
        <fullName evidence="1">non-specific serine/threonine protein kinase</fullName>
        <ecNumber evidence="1">2.7.11.1</ecNumber>
    </recommendedName>
</protein>
<dbReference type="Pfam" id="PF00069">
    <property type="entry name" value="Pkinase"/>
    <property type="match status" value="1"/>
</dbReference>
<sequence>MDDYRRRARSRSRSPDDERRSRKVRRREGRQDRERWRDERRSRDFPNRERDWRDSRDSRAPQSHGGRGARDYASFASEKAKDRQRRSEPPRTQRFHSKDDNRENEHERRQGRSSGKGIDLRTQLDSTGSGRPAVHREAAQSEEGFAKHGPDRSSEKRADSSDDDEPIDIDASSLLAEALGQKPVEDDEERRREERRRKRQARYASLRAQEDESGSTGLDPVDQPSHEPPVPAPASEEEGKPAPPPHDGTPREEKPKRLHNRFAELREQEEAKREARGQEGEPEEDQDEPDERIAQNALALFGNNDVEGAGNAVAPAPAVFDMFAEEDNIPLPAKGFLGGDAANGFDRGEGGGLQDNWDDAEGYYTFRVNEVLNSRYQVINSLGRGVFSSVLRAYDRQKSNEIVAVKVIRAHDIMYQAGMKELQILRELTEEDAENRRHCIRILDHFEYREHLCIVMEAMHLNLRKLVKKYGKGEGINLKAVRSYGKQLFVALRHISRCGLVHADLKPDNMVVNDGLNLLKICDFGSAYRLHELPELDGTPYVVSRYYRAPEIVLGYGPKCAAMDIWSAAVSLAEMFTGKLLFTGRDNNALLRSIMDLCGKVPKRILSRSNFREDHFDERGSFLSREIDRVTGGEVTRSYSNLAPSRDLLQELSSSLTPQVAEKLKPELVHFKDFLEKCLNLDPSRRMTAEQALSHPFLKAGGQGA</sequence>
<feature type="compositionally biased region" description="Basic and acidic residues" evidence="9">
    <location>
        <begin position="29"/>
        <end position="59"/>
    </location>
</feature>
<dbReference type="GO" id="GO:0005524">
    <property type="term" value="F:ATP binding"/>
    <property type="evidence" value="ECO:0007669"/>
    <property type="project" value="UniProtKB-UniRule"/>
</dbReference>
<keyword evidence="6 8" id="KW-0067">ATP-binding</keyword>
<dbReference type="Gene3D" id="3.30.200.20">
    <property type="entry name" value="Phosphorylase Kinase, domain 1"/>
    <property type="match status" value="1"/>
</dbReference>
<evidence type="ECO:0000256" key="1">
    <source>
        <dbReference type="ARBA" id="ARBA00012513"/>
    </source>
</evidence>
<feature type="compositionally biased region" description="Basic and acidic residues" evidence="9">
    <location>
        <begin position="134"/>
        <end position="160"/>
    </location>
</feature>
<evidence type="ECO:0000259" key="10">
    <source>
        <dbReference type="PROSITE" id="PS50011"/>
    </source>
</evidence>
<dbReference type="GO" id="GO:0004674">
    <property type="term" value="F:protein serine/threonine kinase activity"/>
    <property type="evidence" value="ECO:0007669"/>
    <property type="project" value="UniProtKB-KW"/>
</dbReference>
<feature type="compositionally biased region" description="Basic and acidic residues" evidence="9">
    <location>
        <begin position="248"/>
        <end position="279"/>
    </location>
</feature>
<keyword evidence="5" id="KW-0418">Kinase</keyword>
<dbReference type="PANTHER" id="PTHR24058:SF103">
    <property type="entry name" value="SERINE_THREONINE-PROTEIN KINASE PRP4 HOMOLOG"/>
    <property type="match status" value="1"/>
</dbReference>
<dbReference type="AlphaFoldDB" id="A0A7R9Y8Z1"/>
<dbReference type="InterPro" id="IPR011009">
    <property type="entry name" value="Kinase-like_dom_sf"/>
</dbReference>
<dbReference type="PANTHER" id="PTHR24058">
    <property type="entry name" value="DUAL SPECIFICITY PROTEIN KINASE"/>
    <property type="match status" value="1"/>
</dbReference>
<dbReference type="InterPro" id="IPR008271">
    <property type="entry name" value="Ser/Thr_kinase_AS"/>
</dbReference>
<evidence type="ECO:0000256" key="5">
    <source>
        <dbReference type="ARBA" id="ARBA00022777"/>
    </source>
</evidence>
<feature type="compositionally biased region" description="Acidic residues" evidence="9">
    <location>
        <begin position="280"/>
        <end position="290"/>
    </location>
</feature>
<keyword evidence="2" id="KW-0723">Serine/threonine-protein kinase</keyword>
<gene>
    <name evidence="11" type="ORF">PPYR1160_LOCUS2164</name>
</gene>
<keyword evidence="3" id="KW-0808">Transferase</keyword>
<organism evidence="11">
    <name type="scientific">Pinguiococcus pyrenoidosus</name>
    <dbReference type="NCBI Taxonomy" id="172671"/>
    <lineage>
        <taxon>Eukaryota</taxon>
        <taxon>Sar</taxon>
        <taxon>Stramenopiles</taxon>
        <taxon>Ochrophyta</taxon>
        <taxon>Pinguiophyceae</taxon>
        <taxon>Pinguiochrysidales</taxon>
        <taxon>Pinguiochrysidaceae</taxon>
        <taxon>Pinguiococcus</taxon>
    </lineage>
</organism>
<feature type="domain" description="Protein kinase" evidence="10">
    <location>
        <begin position="376"/>
        <end position="698"/>
    </location>
</feature>
<feature type="region of interest" description="Disordered" evidence="9">
    <location>
        <begin position="1"/>
        <end position="290"/>
    </location>
</feature>
<evidence type="ECO:0000256" key="8">
    <source>
        <dbReference type="PROSITE-ProRule" id="PRU10141"/>
    </source>
</evidence>
<proteinExistence type="inferred from homology"/>
<evidence type="ECO:0000313" key="11">
    <source>
        <dbReference type="EMBL" id="CAD8252672.1"/>
    </source>
</evidence>
<dbReference type="EC" id="2.7.11.1" evidence="1"/>
<feature type="compositionally biased region" description="Basic residues" evidence="9">
    <location>
        <begin position="1"/>
        <end position="12"/>
    </location>
</feature>
<comment type="similarity">
    <text evidence="7">Belongs to the protein kinase superfamily. CMGC Ser/Thr protein kinase family.</text>
</comment>
<dbReference type="InterPro" id="IPR050494">
    <property type="entry name" value="Ser_Thr_dual-spec_kinase"/>
</dbReference>
<reference evidence="11" key="1">
    <citation type="submission" date="2021-01" db="EMBL/GenBank/DDBJ databases">
        <authorList>
            <person name="Corre E."/>
            <person name="Pelletier E."/>
            <person name="Niang G."/>
            <person name="Scheremetjew M."/>
            <person name="Finn R."/>
            <person name="Kale V."/>
            <person name="Holt S."/>
            <person name="Cochrane G."/>
            <person name="Meng A."/>
            <person name="Brown T."/>
            <person name="Cohen L."/>
        </authorList>
    </citation>
    <scope>NUCLEOTIDE SEQUENCE</scope>
    <source>
        <strain evidence="11">CCMP2078</strain>
    </source>
</reference>
<evidence type="ECO:0000256" key="6">
    <source>
        <dbReference type="ARBA" id="ARBA00022840"/>
    </source>
</evidence>
<evidence type="ECO:0000256" key="7">
    <source>
        <dbReference type="ARBA" id="ARBA00023596"/>
    </source>
</evidence>
<dbReference type="SUPFAM" id="SSF56112">
    <property type="entry name" value="Protein kinase-like (PK-like)"/>
    <property type="match status" value="1"/>
</dbReference>
<dbReference type="PROSITE" id="PS00107">
    <property type="entry name" value="PROTEIN_KINASE_ATP"/>
    <property type="match status" value="1"/>
</dbReference>
<dbReference type="PROSITE" id="PS00108">
    <property type="entry name" value="PROTEIN_KINASE_ST"/>
    <property type="match status" value="1"/>
</dbReference>
<accession>A0A7R9Y8Z1</accession>
<feature type="compositionally biased region" description="Basic and acidic residues" evidence="9">
    <location>
        <begin position="78"/>
        <end position="110"/>
    </location>
</feature>
<dbReference type="PROSITE" id="PS50011">
    <property type="entry name" value="PROTEIN_KINASE_DOM"/>
    <property type="match status" value="1"/>
</dbReference>
<dbReference type="EMBL" id="HBEA01002919">
    <property type="protein sequence ID" value="CAD8252672.1"/>
    <property type="molecule type" value="Transcribed_RNA"/>
</dbReference>
<evidence type="ECO:0000256" key="4">
    <source>
        <dbReference type="ARBA" id="ARBA00022741"/>
    </source>
</evidence>
<dbReference type="InterPro" id="IPR017441">
    <property type="entry name" value="Protein_kinase_ATP_BS"/>
</dbReference>
<feature type="binding site" evidence="8">
    <location>
        <position position="406"/>
    </location>
    <ligand>
        <name>ATP</name>
        <dbReference type="ChEBI" id="CHEBI:30616"/>
    </ligand>
</feature>
<dbReference type="FunFam" id="1.10.510.10:FF:000078">
    <property type="entry name" value="Serine/threonine-protein kinase PRP4 homolog"/>
    <property type="match status" value="1"/>
</dbReference>
<name>A0A7R9Y8Z1_9STRA</name>
<dbReference type="SMART" id="SM00220">
    <property type="entry name" value="S_TKc"/>
    <property type="match status" value="1"/>
</dbReference>
<keyword evidence="4 8" id="KW-0547">Nucleotide-binding</keyword>
<evidence type="ECO:0000256" key="3">
    <source>
        <dbReference type="ARBA" id="ARBA00022679"/>
    </source>
</evidence>
<evidence type="ECO:0000256" key="9">
    <source>
        <dbReference type="SAM" id="MobiDB-lite"/>
    </source>
</evidence>
<dbReference type="Gene3D" id="1.10.510.10">
    <property type="entry name" value="Transferase(Phosphotransferase) domain 1"/>
    <property type="match status" value="1"/>
</dbReference>
<dbReference type="InterPro" id="IPR000719">
    <property type="entry name" value="Prot_kinase_dom"/>
</dbReference>